<dbReference type="NCBIfam" id="NF004700">
    <property type="entry name" value="PRK06036.1"/>
    <property type="match status" value="1"/>
</dbReference>
<dbReference type="HOGENOM" id="CLU_016218_1_2_2"/>
<keyword evidence="2" id="KW-0486">Methionine biosynthesis</keyword>
<dbReference type="InterPro" id="IPR005251">
    <property type="entry name" value="IF-M1Pi"/>
</dbReference>
<dbReference type="EC" id="5.3.1.23" evidence="2"/>
<dbReference type="InterPro" id="IPR042529">
    <property type="entry name" value="IF_2B-like_C"/>
</dbReference>
<dbReference type="PANTHER" id="PTHR43475:SF1">
    <property type="entry name" value="METHYLTHIORIBOSE-1-PHOSPHATE ISOMERASE"/>
    <property type="match status" value="1"/>
</dbReference>
<proteinExistence type="inferred from homology"/>
<accession>L0L1W0</accession>
<dbReference type="InterPro" id="IPR027363">
    <property type="entry name" value="M1Pi_N"/>
</dbReference>
<dbReference type="Proteomes" id="UP000010866">
    <property type="component" value="Chromosome"/>
</dbReference>
<dbReference type="GO" id="GO:0019509">
    <property type="term" value="P:L-methionine salvage from methylthioadenosine"/>
    <property type="evidence" value="ECO:0007669"/>
    <property type="project" value="UniProtKB-UniRule"/>
</dbReference>
<feature type="binding site" evidence="2">
    <location>
        <begin position="284"/>
        <end position="285"/>
    </location>
    <ligand>
        <name>substrate</name>
    </ligand>
</feature>
<dbReference type="SUPFAM" id="SSF100950">
    <property type="entry name" value="NagB/RpiA/CoA transferase-like"/>
    <property type="match status" value="1"/>
</dbReference>
<dbReference type="STRING" id="867904.Metho_2104"/>
<evidence type="ECO:0000313" key="3">
    <source>
        <dbReference type="EMBL" id="AGB50269.1"/>
    </source>
</evidence>
<comment type="function">
    <text evidence="2">Catalyzes the interconversion of methylthioribose-1-phosphate (MTR-1-P) into methylthioribulose-1-phosphate (MTRu-1-P).</text>
</comment>
<dbReference type="GO" id="GO:0046523">
    <property type="term" value="F:S-methyl-5-thioribose-1-phosphate isomerase activity"/>
    <property type="evidence" value="ECO:0007669"/>
    <property type="project" value="UniProtKB-UniRule"/>
</dbReference>
<reference evidence="4" key="1">
    <citation type="submission" date="2012-02" db="EMBL/GenBank/DDBJ databases">
        <title>Complete sequence of chromosome of Methanomethylovorans hollandica DSM 15978.</title>
        <authorList>
            <person name="Lucas S."/>
            <person name="Copeland A."/>
            <person name="Lapidus A."/>
            <person name="Glavina del Rio T."/>
            <person name="Dalin E."/>
            <person name="Tice H."/>
            <person name="Bruce D."/>
            <person name="Goodwin L."/>
            <person name="Pitluck S."/>
            <person name="Peters L."/>
            <person name="Mikhailova N."/>
            <person name="Held B."/>
            <person name="Kyrpides N."/>
            <person name="Mavromatis K."/>
            <person name="Ivanova N."/>
            <person name="Brettin T."/>
            <person name="Detter J.C."/>
            <person name="Han C."/>
            <person name="Larimer F."/>
            <person name="Land M."/>
            <person name="Hauser L."/>
            <person name="Markowitz V."/>
            <person name="Cheng J.-F."/>
            <person name="Hugenholtz P."/>
            <person name="Woyke T."/>
            <person name="Wu D."/>
            <person name="Spring S."/>
            <person name="Schroeder M."/>
            <person name="Brambilla E."/>
            <person name="Klenk H.-P."/>
            <person name="Eisen J.A."/>
        </authorList>
    </citation>
    <scope>NUCLEOTIDE SEQUENCE [LARGE SCALE GENOMIC DNA]</scope>
    <source>
        <strain evidence="4">DSM 15978 / NBRC 107637 / DMS1</strain>
    </source>
</reference>
<sequence>MSGSNKQIPHVTCWHDLRTYRLMYQPPYFYPSLHLYKADTMRTIDWDDESNSIVMTDQTLLPAEYKVIECTTLASLCEAIMSLRVRGAPALGVAGGYGMALAARLSSAKDMDALLKDMQIAAKTIKATRPTAVNLAWGVDRILHAINDTYDLKGIRIVALSEAKRMADEDVAKNRKIGEHGARLLEDGDVVLTHCNAGRMACVDWGTALGVIRSAVEDGKQIQVVACETRPLNQGGRITAWELMQDNIPVTLIADSMSGHLMRNGFIDKVIVGADRITGDVVFNKIGTYTHSVLAKEHEIPFYVAAPLSTFDLEGWEETVPIELRDEDELRFCNGKAIAPKDVKVYNPAFDATPMENITALITEKGVYYPPFLLEELFI</sequence>
<dbReference type="NCBIfam" id="TIGR00512">
    <property type="entry name" value="salvage_mtnA"/>
    <property type="match status" value="1"/>
</dbReference>
<feature type="binding site" evidence="2">
    <location>
        <position position="234"/>
    </location>
    <ligand>
        <name>substrate</name>
    </ligand>
</feature>
<dbReference type="FunFam" id="3.40.50.10470:FF:000006">
    <property type="entry name" value="Methylthioribose-1-phosphate isomerase"/>
    <property type="match status" value="1"/>
</dbReference>
<dbReference type="HAMAP" id="MF_01678">
    <property type="entry name" value="Salvage_MtnA"/>
    <property type="match status" value="1"/>
</dbReference>
<evidence type="ECO:0000313" key="4">
    <source>
        <dbReference type="Proteomes" id="UP000010866"/>
    </source>
</evidence>
<feature type="active site" description="Proton donor" evidence="2">
    <location>
        <position position="275"/>
    </location>
</feature>
<dbReference type="PANTHER" id="PTHR43475">
    <property type="entry name" value="METHYLTHIORIBOSE-1-PHOSPHATE ISOMERASE"/>
    <property type="match status" value="1"/>
</dbReference>
<gene>
    <name evidence="3" type="ordered locus">Metho_2104</name>
</gene>
<comment type="similarity">
    <text evidence="2">Belongs to the EIF-2B alpha/beta/delta subunits family. MtnA subfamily.</text>
</comment>
<dbReference type="NCBIfam" id="NF004326">
    <property type="entry name" value="PRK05720.1"/>
    <property type="match status" value="1"/>
</dbReference>
<name>L0L1W0_METHD</name>
<evidence type="ECO:0000256" key="1">
    <source>
        <dbReference type="ARBA" id="ARBA00023235"/>
    </source>
</evidence>
<dbReference type="Gene3D" id="3.40.50.10470">
    <property type="entry name" value="Translation initiation factor eif-2b, domain 2"/>
    <property type="match status" value="1"/>
</dbReference>
<dbReference type="InterPro" id="IPR037171">
    <property type="entry name" value="NagB/RpiA_transferase-like"/>
</dbReference>
<comment type="catalytic activity">
    <reaction evidence="2">
        <text>5-(methylsulfanyl)-alpha-D-ribose 1-phosphate = 5-(methylsulfanyl)-D-ribulose 1-phosphate</text>
        <dbReference type="Rhea" id="RHEA:19989"/>
        <dbReference type="ChEBI" id="CHEBI:58533"/>
        <dbReference type="ChEBI" id="CHEBI:58548"/>
        <dbReference type="EC" id="5.3.1.23"/>
    </reaction>
</comment>
<dbReference type="Pfam" id="PF01008">
    <property type="entry name" value="IF-2B"/>
    <property type="match status" value="1"/>
</dbReference>
<organism evidence="3 4">
    <name type="scientific">Methanomethylovorans hollandica (strain DSM 15978 / NBRC 107637 / DMS1)</name>
    <dbReference type="NCBI Taxonomy" id="867904"/>
    <lineage>
        <taxon>Archaea</taxon>
        <taxon>Methanobacteriati</taxon>
        <taxon>Methanobacteriota</taxon>
        <taxon>Stenosarchaea group</taxon>
        <taxon>Methanomicrobia</taxon>
        <taxon>Methanosarcinales</taxon>
        <taxon>Methanosarcinaceae</taxon>
        <taxon>Methanomethylovorans</taxon>
    </lineage>
</organism>
<keyword evidence="4" id="KW-1185">Reference proteome</keyword>
<dbReference type="FunFam" id="1.20.120.420:FF:000003">
    <property type="entry name" value="Methylthioribose-1-phosphate isomerase"/>
    <property type="match status" value="1"/>
</dbReference>
<keyword evidence="2" id="KW-0028">Amino-acid biosynthesis</keyword>
<feature type="binding site" evidence="2">
    <location>
        <begin position="86"/>
        <end position="88"/>
    </location>
    <ligand>
        <name>substrate</name>
    </ligand>
</feature>
<keyword evidence="1 2" id="KW-0413">Isomerase</keyword>
<protein>
    <recommendedName>
        <fullName evidence="2">Putative methylthioribose-1-phosphate isomerase</fullName>
        <shortName evidence="2">M1Pi</shortName>
        <shortName evidence="2">MTR-1-P isomerase</shortName>
        <ecNumber evidence="2">5.3.1.23</ecNumber>
    </recommendedName>
    <alternativeName>
        <fullName evidence="2">MTNA-like protein</fullName>
        <shortName evidence="2">aMTNA</shortName>
    </alternativeName>
    <alternativeName>
        <fullName evidence="2">S-methyl-5-thioribose-1-phosphate isomerase</fullName>
    </alternativeName>
</protein>
<dbReference type="KEGG" id="mhz:Metho_2104"/>
<feature type="site" description="Transition state stabilizer" evidence="2">
    <location>
        <position position="195"/>
    </location>
</feature>
<evidence type="ECO:0000256" key="2">
    <source>
        <dbReference type="HAMAP-Rule" id="MF_01678"/>
    </source>
</evidence>
<dbReference type="Gene3D" id="1.20.120.420">
    <property type="entry name" value="translation initiation factor eif-2b, domain 1"/>
    <property type="match status" value="1"/>
</dbReference>
<dbReference type="NCBIfam" id="TIGR00524">
    <property type="entry name" value="eIF-2B_rel"/>
    <property type="match status" value="1"/>
</dbReference>
<dbReference type="AlphaFoldDB" id="L0L1W0"/>
<feature type="binding site" evidence="2">
    <location>
        <position position="129"/>
    </location>
    <ligand>
        <name>substrate</name>
    </ligand>
</feature>
<dbReference type="InterPro" id="IPR011559">
    <property type="entry name" value="Initiation_fac_2B_a/b/d"/>
</dbReference>
<dbReference type="EMBL" id="CP003362">
    <property type="protein sequence ID" value="AGB50269.1"/>
    <property type="molecule type" value="Genomic_DNA"/>
</dbReference>
<dbReference type="InterPro" id="IPR000649">
    <property type="entry name" value="IF-2B-related"/>
</dbReference>